<keyword evidence="1" id="KW-1133">Transmembrane helix</keyword>
<gene>
    <name evidence="2" type="ORF">SeLEV6574_g06183</name>
    <name evidence="3" type="ORF">SeMB42_g04789</name>
</gene>
<dbReference type="Proteomes" id="UP000320475">
    <property type="component" value="Unassembled WGS sequence"/>
</dbReference>
<dbReference type="VEuPathDB" id="FungiDB:SeMB42_g04789"/>
<evidence type="ECO:0000313" key="3">
    <source>
        <dbReference type="EMBL" id="TPX43283.1"/>
    </source>
</evidence>
<evidence type="ECO:0000256" key="1">
    <source>
        <dbReference type="SAM" id="Phobius"/>
    </source>
</evidence>
<dbReference type="STRING" id="286115.A0A507CVU7"/>
<evidence type="ECO:0000313" key="4">
    <source>
        <dbReference type="Proteomes" id="UP000317494"/>
    </source>
</evidence>
<dbReference type="OrthoDB" id="2158060at2759"/>
<dbReference type="EMBL" id="QEAM01000332">
    <property type="protein sequence ID" value="TPX41266.1"/>
    <property type="molecule type" value="Genomic_DNA"/>
</dbReference>
<feature type="transmembrane region" description="Helical" evidence="1">
    <location>
        <begin position="62"/>
        <end position="89"/>
    </location>
</feature>
<dbReference type="AlphaFoldDB" id="A0A507CVU7"/>
<feature type="transmembrane region" description="Helical" evidence="1">
    <location>
        <begin position="20"/>
        <end position="42"/>
    </location>
</feature>
<sequence length="264" mass="29589">MSESERRQVSKRIQERLVNLFESAPISCSQAAIGVILHIGFTRSACSFLPRPRYHPRLAWRLYGNVIGFLVLGATTFDVVSRVASILLYQTAVERRLNGEGDQIKNGKTIKNGVEKYHHDGTSKTLVQWLVTENLFFKVQAAIYVVLVATETAMGAPALSPATPYTMVASLDFAMRWLWAFTADQESTTLLGFIPIKSVLLPLFQVTLQRFRSAQAMAKGFIAAAVVCQLMQLKRTDGKLALQWYAKKLQEVAKTCGRVFDKRR</sequence>
<keyword evidence="1" id="KW-0472">Membrane</keyword>
<keyword evidence="1" id="KW-0812">Transmembrane</keyword>
<comment type="caution">
    <text evidence="3">The sequence shown here is derived from an EMBL/GenBank/DDBJ whole genome shotgun (WGS) entry which is preliminary data.</text>
</comment>
<dbReference type="EMBL" id="QEAN01000204">
    <property type="protein sequence ID" value="TPX43283.1"/>
    <property type="molecule type" value="Genomic_DNA"/>
</dbReference>
<dbReference type="Proteomes" id="UP000317494">
    <property type="component" value="Unassembled WGS sequence"/>
</dbReference>
<keyword evidence="4" id="KW-1185">Reference proteome</keyword>
<evidence type="ECO:0000313" key="2">
    <source>
        <dbReference type="EMBL" id="TPX41266.1"/>
    </source>
</evidence>
<proteinExistence type="predicted"/>
<accession>A0A507CVU7</accession>
<organism evidence="3 4">
    <name type="scientific">Synchytrium endobioticum</name>
    <dbReference type="NCBI Taxonomy" id="286115"/>
    <lineage>
        <taxon>Eukaryota</taxon>
        <taxon>Fungi</taxon>
        <taxon>Fungi incertae sedis</taxon>
        <taxon>Chytridiomycota</taxon>
        <taxon>Chytridiomycota incertae sedis</taxon>
        <taxon>Chytridiomycetes</taxon>
        <taxon>Synchytriales</taxon>
        <taxon>Synchytriaceae</taxon>
        <taxon>Synchytrium</taxon>
    </lineage>
</organism>
<reference evidence="4 5" key="1">
    <citation type="journal article" date="2019" name="Sci. Rep.">
        <title>Comparative genomics of chytrid fungi reveal insights into the obligate biotrophic and pathogenic lifestyle of Synchytrium endobioticum.</title>
        <authorList>
            <person name="van de Vossenberg B.T.L.H."/>
            <person name="Warris S."/>
            <person name="Nguyen H.D.T."/>
            <person name="van Gent-Pelzer M.P.E."/>
            <person name="Joly D.L."/>
            <person name="van de Geest H.C."/>
            <person name="Bonants P.J.M."/>
            <person name="Smith D.S."/>
            <person name="Levesque C.A."/>
            <person name="van der Lee T.A.J."/>
        </authorList>
    </citation>
    <scope>NUCLEOTIDE SEQUENCE [LARGE SCALE GENOMIC DNA]</scope>
    <source>
        <strain evidence="2 5">LEV6574</strain>
        <strain evidence="3 4">MB42</strain>
    </source>
</reference>
<protein>
    <submittedName>
        <fullName evidence="3">Uncharacterized protein</fullName>
    </submittedName>
</protein>
<name>A0A507CVU7_9FUNG</name>
<evidence type="ECO:0000313" key="5">
    <source>
        <dbReference type="Proteomes" id="UP000320475"/>
    </source>
</evidence>